<dbReference type="InterPro" id="IPR011256">
    <property type="entry name" value="Reg_factor_effector_dom_sf"/>
</dbReference>
<dbReference type="InterPro" id="IPR029442">
    <property type="entry name" value="GyrI-like"/>
</dbReference>
<dbReference type="EMBL" id="BSUJ01000001">
    <property type="protein sequence ID" value="GMA19335.1"/>
    <property type="molecule type" value="Genomic_DNA"/>
</dbReference>
<feature type="domain" description="AraC effector-binding" evidence="1">
    <location>
        <begin position="4"/>
        <end position="157"/>
    </location>
</feature>
<dbReference type="Gene3D" id="3.20.80.10">
    <property type="entry name" value="Regulatory factor, effector binding domain"/>
    <property type="match status" value="1"/>
</dbReference>
<dbReference type="Pfam" id="PF06445">
    <property type="entry name" value="GyrI-like"/>
    <property type="match status" value="1"/>
</dbReference>
<protein>
    <recommendedName>
        <fullName evidence="1">AraC effector-binding domain-containing protein</fullName>
    </recommendedName>
</protein>
<dbReference type="Proteomes" id="UP001157109">
    <property type="component" value="Unassembled WGS sequence"/>
</dbReference>
<comment type="caution">
    <text evidence="2">The sequence shown here is derived from an EMBL/GenBank/DDBJ whole genome shotgun (WGS) entry which is preliminary data.</text>
</comment>
<dbReference type="InterPro" id="IPR010499">
    <property type="entry name" value="AraC_E-bd"/>
</dbReference>
<keyword evidence="3" id="KW-1185">Reference proteome</keyword>
<gene>
    <name evidence="2" type="ORF">GCM10025862_13560</name>
</gene>
<reference evidence="3" key="1">
    <citation type="journal article" date="2019" name="Int. J. Syst. Evol. Microbiol.">
        <title>The Global Catalogue of Microorganisms (GCM) 10K type strain sequencing project: providing services to taxonomists for standard genome sequencing and annotation.</title>
        <authorList>
            <consortium name="The Broad Institute Genomics Platform"/>
            <consortium name="The Broad Institute Genome Sequencing Center for Infectious Disease"/>
            <person name="Wu L."/>
            <person name="Ma J."/>
        </authorList>
    </citation>
    <scope>NUCLEOTIDE SEQUENCE [LARGE SCALE GENOMIC DNA]</scope>
    <source>
        <strain evidence="3">NBRC 105830</strain>
    </source>
</reference>
<accession>A0ABQ6HP16</accession>
<name>A0ABQ6HP16_9MICO</name>
<organism evidence="2 3">
    <name type="scientific">Arsenicicoccus piscis</name>
    <dbReference type="NCBI Taxonomy" id="673954"/>
    <lineage>
        <taxon>Bacteria</taxon>
        <taxon>Bacillati</taxon>
        <taxon>Actinomycetota</taxon>
        <taxon>Actinomycetes</taxon>
        <taxon>Micrococcales</taxon>
        <taxon>Intrasporangiaceae</taxon>
        <taxon>Arsenicicoccus</taxon>
    </lineage>
</organism>
<proteinExistence type="predicted"/>
<evidence type="ECO:0000259" key="1">
    <source>
        <dbReference type="SMART" id="SM00871"/>
    </source>
</evidence>
<evidence type="ECO:0000313" key="2">
    <source>
        <dbReference type="EMBL" id="GMA19335.1"/>
    </source>
</evidence>
<dbReference type="RefSeq" id="WP_284284310.1">
    <property type="nucleotide sequence ID" value="NZ_BSUJ01000001.1"/>
</dbReference>
<evidence type="ECO:0000313" key="3">
    <source>
        <dbReference type="Proteomes" id="UP001157109"/>
    </source>
</evidence>
<sequence>MSQTTIEIKHVPALRLAVVRGRAPEIDSAEISPVIQHGFATLGQAMADHRDLVVGPPVAYYEDLPDGAGLECCAGLPVRADAELPDGVEALDLPAVERMATYLHVGAMDSISAAYQELGTGIAQAGDRPDNTSREVYIDCDAPDQAQWITEIQMPLVDR</sequence>
<dbReference type="SMART" id="SM00871">
    <property type="entry name" value="AraC_E_bind"/>
    <property type="match status" value="1"/>
</dbReference>
<dbReference type="SUPFAM" id="SSF55136">
    <property type="entry name" value="Probable bacterial effector-binding domain"/>
    <property type="match status" value="1"/>
</dbReference>